<proteinExistence type="predicted"/>
<comment type="catalytic activity">
    <reaction evidence="4">
        <text>RNA(n) + a ribonucleoside 5'-triphosphate = RNA(n+1) + diphosphate</text>
        <dbReference type="Rhea" id="RHEA:21248"/>
        <dbReference type="Rhea" id="RHEA-COMP:14527"/>
        <dbReference type="Rhea" id="RHEA-COMP:17342"/>
        <dbReference type="ChEBI" id="CHEBI:33019"/>
        <dbReference type="ChEBI" id="CHEBI:61557"/>
        <dbReference type="ChEBI" id="CHEBI:140395"/>
        <dbReference type="EC" id="2.7.7.48"/>
    </reaction>
</comment>
<evidence type="ECO:0000256" key="2">
    <source>
        <dbReference type="ARBA" id="ARBA00022695"/>
    </source>
</evidence>
<dbReference type="InterPro" id="IPR007094">
    <property type="entry name" value="RNA-dir_pol_PSvirus"/>
</dbReference>
<dbReference type="Gene3D" id="3.30.70.270">
    <property type="match status" value="1"/>
</dbReference>
<dbReference type="Pfam" id="PF00998">
    <property type="entry name" value="RdRP_3"/>
    <property type="match status" value="1"/>
</dbReference>
<keyword evidence="3 4" id="KW-0693">Viral RNA replication</keyword>
<dbReference type="SUPFAM" id="SSF56672">
    <property type="entry name" value="DNA/RNA polymerases"/>
    <property type="match status" value="1"/>
</dbReference>
<dbReference type="EC" id="2.7.7.48" evidence="4"/>
<keyword evidence="4" id="KW-0547">Nucleotide-binding</keyword>
<evidence type="ECO:0000256" key="1">
    <source>
        <dbReference type="ARBA" id="ARBA00022679"/>
    </source>
</evidence>
<accession>A0A6M9Z875</accession>
<evidence type="ECO:0000313" key="6">
    <source>
        <dbReference type="EMBL" id="QKN89005.1"/>
    </source>
</evidence>
<keyword evidence="4" id="KW-0696">RNA-directed RNA polymerase</keyword>
<dbReference type="EMBL" id="MT138190">
    <property type="protein sequence ID" value="QKN89005.1"/>
    <property type="molecule type" value="Genomic_RNA"/>
</dbReference>
<organism evidence="6">
    <name type="scientific">Riboviria sp</name>
    <dbReference type="NCBI Taxonomy" id="2585031"/>
    <lineage>
        <taxon>Viruses</taxon>
        <taxon>Riboviria</taxon>
    </lineage>
</organism>
<dbReference type="GO" id="GO:0039694">
    <property type="term" value="P:viral RNA genome replication"/>
    <property type="evidence" value="ECO:0007669"/>
    <property type="project" value="InterPro"/>
</dbReference>
<dbReference type="InterPro" id="IPR043128">
    <property type="entry name" value="Rev_trsase/Diguanyl_cyclase"/>
</dbReference>
<name>A0A6M9Z875_9VIRU</name>
<dbReference type="PROSITE" id="PS50507">
    <property type="entry name" value="RDRP_SSRNA_POS"/>
    <property type="match status" value="1"/>
</dbReference>
<reference evidence="6" key="1">
    <citation type="submission" date="2020-01" db="EMBL/GenBank/DDBJ databases">
        <title>Viral genomes from wild and zoo birds in China.</title>
        <authorList>
            <person name="Lu J."/>
            <person name="Shan T."/>
            <person name="Yang S."/>
            <person name="Zhang W."/>
        </authorList>
    </citation>
    <scope>NUCLEOTIDE SEQUENCE</scope>
    <source>
        <strain evidence="6">Bsk136shi04</strain>
    </source>
</reference>
<dbReference type="GO" id="GO:0000166">
    <property type="term" value="F:nucleotide binding"/>
    <property type="evidence" value="ECO:0007669"/>
    <property type="project" value="UniProtKB-KW"/>
</dbReference>
<feature type="domain" description="RdRp catalytic" evidence="5">
    <location>
        <begin position="209"/>
        <end position="323"/>
    </location>
</feature>
<evidence type="ECO:0000256" key="3">
    <source>
        <dbReference type="ARBA" id="ARBA00022953"/>
    </source>
</evidence>
<dbReference type="GO" id="GO:0003723">
    <property type="term" value="F:RNA binding"/>
    <property type="evidence" value="ECO:0007669"/>
    <property type="project" value="InterPro"/>
</dbReference>
<dbReference type="GO" id="GO:0003968">
    <property type="term" value="F:RNA-directed RNA polymerase activity"/>
    <property type="evidence" value="ECO:0007669"/>
    <property type="project" value="UniProtKB-KW"/>
</dbReference>
<sequence length="526" mass="60408">MRGTTLRKLRQGATITIPPEQEHRQRVYCIYYQPNHPICRKVYVHNNCRCNEIISLRNRVLFACDYPTPEALNEARKIARAIADWLPKEDKQDGDWIAAYTGRKKRKYLEAEASLCVDPIRRSDSYISAFIKAEKIFELKDPRMIQARTARYNYCLANYLKPIEHHLYNIKGTRRLRHLLPPGRLIAKGLNMQRRARLIQSKMERFVDTVVVSLDASRFDAHVTNMLQVEHLIYQRYWRSPELQRLLAWQVNNKGRTSTGVRYTVKYGRMSGDMNTALGNCLISIIVLAAIMRRLHLRPHQWDMLCDGDDVLLFLPRAHAGVLPILPQQYLDFGFPIKVENIATNLAQVRFCQGFPIRTLHGPTMVSDPTRVLSRALVGVKHWNEPKYIPHYLALIGYCELALNSGVPILQEFALTVLSWGDRLPRKVQLSGRTIKALREERAHPIKPDIITDTARCDLEMATGITAVEQRAIEGALRAVARHRDASEAETKTTDLPPKRWGPWWAIAAAWEHAPPKARTLASRIA</sequence>
<evidence type="ECO:0000256" key="4">
    <source>
        <dbReference type="RuleBase" id="RU363062"/>
    </source>
</evidence>
<protein>
    <recommendedName>
        <fullName evidence="4">RNA-directed RNA polymerase</fullName>
        <ecNumber evidence="4">2.7.7.48</ecNumber>
    </recommendedName>
</protein>
<keyword evidence="2 4" id="KW-0548">Nucleotidyltransferase</keyword>
<keyword evidence="1 4" id="KW-0808">Transferase</keyword>
<evidence type="ECO:0000259" key="5">
    <source>
        <dbReference type="PROSITE" id="PS50507"/>
    </source>
</evidence>
<dbReference type="InterPro" id="IPR043502">
    <property type="entry name" value="DNA/RNA_pol_sf"/>
</dbReference>
<dbReference type="CDD" id="cd23179">
    <property type="entry name" value="ps_ssRNAv_Tolivirales_RdRp"/>
    <property type="match status" value="1"/>
</dbReference>
<dbReference type="InterPro" id="IPR002166">
    <property type="entry name" value="RNA_pol_HCV"/>
</dbReference>